<accession>A0AAN9J808</accession>
<evidence type="ECO:0000256" key="1">
    <source>
        <dbReference type="SAM" id="MobiDB-lite"/>
    </source>
</evidence>
<dbReference type="PANTHER" id="PTHR33047:SF8">
    <property type="entry name" value="REGULATOR OF RDNA TRANSCRIPTION PROTEIN 15"/>
    <property type="match status" value="1"/>
</dbReference>
<gene>
    <name evidence="2" type="ORF">RJT34_16779</name>
</gene>
<keyword evidence="3" id="KW-1185">Reference proteome</keyword>
<dbReference type="AlphaFoldDB" id="A0AAN9J808"/>
<organism evidence="2 3">
    <name type="scientific">Clitoria ternatea</name>
    <name type="common">Butterfly pea</name>
    <dbReference type="NCBI Taxonomy" id="43366"/>
    <lineage>
        <taxon>Eukaryota</taxon>
        <taxon>Viridiplantae</taxon>
        <taxon>Streptophyta</taxon>
        <taxon>Embryophyta</taxon>
        <taxon>Tracheophyta</taxon>
        <taxon>Spermatophyta</taxon>
        <taxon>Magnoliopsida</taxon>
        <taxon>eudicotyledons</taxon>
        <taxon>Gunneridae</taxon>
        <taxon>Pentapetalae</taxon>
        <taxon>rosids</taxon>
        <taxon>fabids</taxon>
        <taxon>Fabales</taxon>
        <taxon>Fabaceae</taxon>
        <taxon>Papilionoideae</taxon>
        <taxon>50 kb inversion clade</taxon>
        <taxon>NPAAA clade</taxon>
        <taxon>indigoferoid/millettioid clade</taxon>
        <taxon>Phaseoleae</taxon>
        <taxon>Clitoria</taxon>
    </lineage>
</organism>
<name>A0AAN9J808_CLITE</name>
<dbReference type="PANTHER" id="PTHR33047">
    <property type="entry name" value="PROTEIN TAR1"/>
    <property type="match status" value="1"/>
</dbReference>
<sequence length="116" mass="12875">MIGRADIEGSKSNVAMKAWLPQSSYPCDVPPQPNSPPDNVFRPDRPTKVSLGSKKMGSTPPPIHGINDEAFGYLKRVIVTPAVYPRLVEFLHVDIQSIGQKSHCVNIRKDHRNALF</sequence>
<dbReference type="EMBL" id="JAYKXN010000004">
    <property type="protein sequence ID" value="KAK7293902.1"/>
    <property type="molecule type" value="Genomic_DNA"/>
</dbReference>
<evidence type="ECO:0000313" key="2">
    <source>
        <dbReference type="EMBL" id="KAK7293902.1"/>
    </source>
</evidence>
<feature type="region of interest" description="Disordered" evidence="1">
    <location>
        <begin position="25"/>
        <end position="63"/>
    </location>
</feature>
<protein>
    <submittedName>
        <fullName evidence="2">Uncharacterized protein</fullName>
    </submittedName>
</protein>
<reference evidence="2 3" key="1">
    <citation type="submission" date="2024-01" db="EMBL/GenBank/DDBJ databases">
        <title>The genomes of 5 underutilized Papilionoideae crops provide insights into root nodulation and disease resistance.</title>
        <authorList>
            <person name="Yuan L."/>
        </authorList>
    </citation>
    <scope>NUCLEOTIDE SEQUENCE [LARGE SCALE GENOMIC DNA]</scope>
    <source>
        <strain evidence="2">LY-2023</strain>
        <tissue evidence="2">Leaf</tissue>
    </source>
</reference>
<comment type="caution">
    <text evidence="2">The sequence shown here is derived from an EMBL/GenBank/DDBJ whole genome shotgun (WGS) entry which is preliminary data.</text>
</comment>
<dbReference type="Proteomes" id="UP001359559">
    <property type="component" value="Unassembled WGS sequence"/>
</dbReference>
<proteinExistence type="predicted"/>
<dbReference type="InterPro" id="IPR052997">
    <property type="entry name" value="RRT15-like"/>
</dbReference>
<evidence type="ECO:0000313" key="3">
    <source>
        <dbReference type="Proteomes" id="UP001359559"/>
    </source>
</evidence>